<dbReference type="SMART" id="SM01343">
    <property type="entry name" value="FATC"/>
    <property type="match status" value="1"/>
</dbReference>
<evidence type="ECO:0000256" key="1">
    <source>
        <dbReference type="SAM" id="MobiDB-lite"/>
    </source>
</evidence>
<dbReference type="InterPro" id="IPR050517">
    <property type="entry name" value="DDR_Repair_Kinase"/>
</dbReference>
<feature type="region of interest" description="Disordered" evidence="1">
    <location>
        <begin position="1"/>
        <end position="25"/>
    </location>
</feature>
<feature type="domain" description="FATC" evidence="2">
    <location>
        <begin position="550"/>
        <end position="582"/>
    </location>
</feature>
<dbReference type="PANTHER" id="PTHR11139:SF71">
    <property type="entry name" value="SERINE_THREONINE-PROTEIN KINASE SMG1"/>
    <property type="match status" value="1"/>
</dbReference>
<dbReference type="GO" id="GO:0005634">
    <property type="term" value="C:nucleus"/>
    <property type="evidence" value="ECO:0007669"/>
    <property type="project" value="TreeGrafter"/>
</dbReference>
<dbReference type="AlphaFoldDB" id="A0AAP0X5Z3"/>
<dbReference type="PANTHER" id="PTHR11139">
    <property type="entry name" value="ATAXIA TELANGIECTASIA MUTATED ATM -RELATED"/>
    <property type="match status" value="1"/>
</dbReference>
<keyword evidence="4" id="KW-1185">Reference proteome</keyword>
<dbReference type="Proteomes" id="UP001415857">
    <property type="component" value="Unassembled WGS sequence"/>
</dbReference>
<dbReference type="InterPro" id="IPR003152">
    <property type="entry name" value="FATC_dom"/>
</dbReference>
<comment type="caution">
    <text evidence="3">The sequence shown here is derived from an EMBL/GenBank/DDBJ whole genome shotgun (WGS) entry which is preliminary data.</text>
</comment>
<reference evidence="3 4" key="1">
    <citation type="journal article" date="2024" name="Plant J.">
        <title>Genome sequences and population genomics reveal climatic adaptation and genomic divergence between two closely related sweetgum species.</title>
        <authorList>
            <person name="Xu W.Q."/>
            <person name="Ren C.Q."/>
            <person name="Zhang X.Y."/>
            <person name="Comes H.P."/>
            <person name="Liu X.H."/>
            <person name="Li Y.G."/>
            <person name="Kettle C.J."/>
            <person name="Jalonen R."/>
            <person name="Gaisberger H."/>
            <person name="Ma Y.Z."/>
            <person name="Qiu Y.X."/>
        </authorList>
    </citation>
    <scope>NUCLEOTIDE SEQUENCE [LARGE SCALE GENOMIC DNA]</scope>
    <source>
        <strain evidence="3">Hangzhou</strain>
    </source>
</reference>
<gene>
    <name evidence="3" type="ORF">L1049_014722</name>
</gene>
<dbReference type="PROSITE" id="PS51190">
    <property type="entry name" value="FATC"/>
    <property type="match status" value="1"/>
</dbReference>
<dbReference type="Pfam" id="PF02260">
    <property type="entry name" value="FATC"/>
    <property type="match status" value="1"/>
</dbReference>
<dbReference type="EMBL" id="JBBPBK010000004">
    <property type="protein sequence ID" value="KAK9286330.1"/>
    <property type="molecule type" value="Genomic_DNA"/>
</dbReference>
<feature type="compositionally biased region" description="Polar residues" evidence="1">
    <location>
        <begin position="12"/>
        <end position="21"/>
    </location>
</feature>
<feature type="region of interest" description="Disordered" evidence="1">
    <location>
        <begin position="492"/>
        <end position="521"/>
    </location>
</feature>
<evidence type="ECO:0000313" key="4">
    <source>
        <dbReference type="Proteomes" id="UP001415857"/>
    </source>
</evidence>
<sequence>MGWACGGPNPSAAGNTSTKNSGIPPEFHDHLLRRRQLLWEAREKASDIIKICMSILEFEASRDEIFRISGEIYPFRAGCDGRTWQQTYLNALTKLDVTYHSFTRTEHEWKLAQSSMEVASNDLFSATNELCIASVKAKSASDDLQSTVLGMRDCAYEASVALSAFSRVTRGHTALTSECGSMLEEVLAITEGLHDVHNLGKEASAMHHSLMEDLSKANMILFPLESVLSKDVAAMTDAMARERETISPIHGQAIYQSYCLRIREACQTFKPLVPSLTFSVKGLHSMLTRLARAAGLHAGNLHKALEGLGESQEVKSQEINLSRSNLAGDATEFDNKEREIFPHSDGSNSEDFVGITELSLEDKGWISPPDSIYSSSSESGITSAEASLPDSFDGLAEVMGQLPNRSNRREATEYLDSLPFSGTDFQEISHCGESESKYMEVINSNTGSVKLANSEPNEHLKAVASSNAGSITVLVDMSHLLNEGNSEVKFEGKDEASSSNQVKIEDENQEAQFSNTDGGNRVARGKNAYAMSVLRRVEMKLDGRDISDNREISIAEQVDYLLKQATSVDNLCNMYEGWTPWI</sequence>
<evidence type="ECO:0000259" key="2">
    <source>
        <dbReference type="PROSITE" id="PS51190"/>
    </source>
</evidence>
<protein>
    <recommendedName>
        <fullName evidence="2">FATC domain-containing protein</fullName>
    </recommendedName>
</protein>
<proteinExistence type="predicted"/>
<name>A0AAP0X5Z3_LIQFO</name>
<organism evidence="3 4">
    <name type="scientific">Liquidambar formosana</name>
    <name type="common">Formosan gum</name>
    <dbReference type="NCBI Taxonomy" id="63359"/>
    <lineage>
        <taxon>Eukaryota</taxon>
        <taxon>Viridiplantae</taxon>
        <taxon>Streptophyta</taxon>
        <taxon>Embryophyta</taxon>
        <taxon>Tracheophyta</taxon>
        <taxon>Spermatophyta</taxon>
        <taxon>Magnoliopsida</taxon>
        <taxon>eudicotyledons</taxon>
        <taxon>Gunneridae</taxon>
        <taxon>Pentapetalae</taxon>
        <taxon>Saxifragales</taxon>
        <taxon>Altingiaceae</taxon>
        <taxon>Liquidambar</taxon>
    </lineage>
</organism>
<dbReference type="GO" id="GO:0004674">
    <property type="term" value="F:protein serine/threonine kinase activity"/>
    <property type="evidence" value="ECO:0007669"/>
    <property type="project" value="TreeGrafter"/>
</dbReference>
<dbReference type="GO" id="GO:0000184">
    <property type="term" value="P:nuclear-transcribed mRNA catabolic process, nonsense-mediated decay"/>
    <property type="evidence" value="ECO:0007669"/>
    <property type="project" value="TreeGrafter"/>
</dbReference>
<evidence type="ECO:0000313" key="3">
    <source>
        <dbReference type="EMBL" id="KAK9286330.1"/>
    </source>
</evidence>
<accession>A0AAP0X5Z3</accession>